<accession>A0A6C0F496</accession>
<dbReference type="EMBL" id="MN739011">
    <property type="protein sequence ID" value="QHT34930.1"/>
    <property type="molecule type" value="Genomic_DNA"/>
</dbReference>
<organism evidence="1">
    <name type="scientific">viral metagenome</name>
    <dbReference type="NCBI Taxonomy" id="1070528"/>
    <lineage>
        <taxon>unclassified sequences</taxon>
        <taxon>metagenomes</taxon>
        <taxon>organismal metagenomes</taxon>
    </lineage>
</organism>
<proteinExistence type="predicted"/>
<name>A0A6C0F496_9ZZZZ</name>
<reference evidence="1" key="1">
    <citation type="journal article" date="2020" name="Nature">
        <title>Giant virus diversity and host interactions through global metagenomics.</title>
        <authorList>
            <person name="Schulz F."/>
            <person name="Roux S."/>
            <person name="Paez-Espino D."/>
            <person name="Jungbluth S."/>
            <person name="Walsh D.A."/>
            <person name="Denef V.J."/>
            <person name="McMahon K.D."/>
            <person name="Konstantinidis K.T."/>
            <person name="Eloe-Fadrosh E.A."/>
            <person name="Kyrpides N.C."/>
            <person name="Woyke T."/>
        </authorList>
    </citation>
    <scope>NUCLEOTIDE SEQUENCE</scope>
    <source>
        <strain evidence="1">GVMAG-M-3300009180-1</strain>
    </source>
</reference>
<dbReference type="AlphaFoldDB" id="A0A6C0F496"/>
<protein>
    <submittedName>
        <fullName evidence="1">Uncharacterized protein</fullName>
    </submittedName>
</protein>
<evidence type="ECO:0000313" key="1">
    <source>
        <dbReference type="EMBL" id="QHT34930.1"/>
    </source>
</evidence>
<sequence length="98" mass="11426">MRSLTATQIENIETFIANREPCQPPCLSMRDVENAKKRYAEIKDQPPHTYYVAGHNANGFTMYNLYKSTDNTIYICTTYIETLSAYYKVEEDWIDKLA</sequence>